<dbReference type="Proteomes" id="UP000263881">
    <property type="component" value="Chromosome"/>
</dbReference>
<evidence type="ECO:0000313" key="2">
    <source>
        <dbReference type="Proteomes" id="UP000263881"/>
    </source>
</evidence>
<sequence>MELTTVATVELHYDGKIAEDHQISLRTLSKSLGHLQSSLDRAYLDIKHGNLWKYAKMRHEYYEDVELLVQQPREGGYIIDFISSKEITKKVVKRVSSAIHNALEEAENGGLDNAGTISRDLETKRAQIAGNQLEPKDYQQLLERPDQAVTRRYGDRAIVREIDQMLAIVRSRHSGDSTLEISLTSDSTQTYEFNRKKANDFHRVVTQKKLGDPVIYQARISEMDMHHLSAKMMNKFNGSISTLRFASKEDFQEVILYFQREEDIYFLGAPYIEYGAFDPSSGDVYFIQVR</sequence>
<reference evidence="1 2" key="1">
    <citation type="submission" date="2017-08" db="EMBL/GenBank/DDBJ databases">
        <title>Comparative genomics of bacteria isolated from necrotic lesions of AOD affected trees.</title>
        <authorList>
            <person name="Doonan J."/>
            <person name="Denman S."/>
            <person name="McDonald J.E."/>
        </authorList>
    </citation>
    <scope>NUCLEOTIDE SEQUENCE [LARGE SCALE GENOMIC DNA]</scope>
    <source>
        <strain evidence="1 2">477</strain>
    </source>
</reference>
<proteinExistence type="predicted"/>
<accession>A0AAD0SNI3</accession>
<dbReference type="AlphaFoldDB" id="A0AAD0SNI3"/>
<keyword evidence="2" id="KW-1185">Reference proteome</keyword>
<dbReference type="EMBL" id="CP023009">
    <property type="protein sequence ID" value="AXW88508.1"/>
    <property type="molecule type" value="Genomic_DNA"/>
</dbReference>
<name>A0AAD0SNI3_9GAMM</name>
<gene>
    <name evidence="1" type="ORF">CKQ53_17020</name>
</gene>
<organism evidence="1 2">
    <name type="scientific">Lonsdalea britannica</name>
    <dbReference type="NCBI Taxonomy" id="1082704"/>
    <lineage>
        <taxon>Bacteria</taxon>
        <taxon>Pseudomonadati</taxon>
        <taxon>Pseudomonadota</taxon>
        <taxon>Gammaproteobacteria</taxon>
        <taxon>Enterobacterales</taxon>
        <taxon>Pectobacteriaceae</taxon>
        <taxon>Lonsdalea</taxon>
    </lineage>
</organism>
<protein>
    <submittedName>
        <fullName evidence="1">Uncharacterized protein</fullName>
    </submittedName>
</protein>
<dbReference type="KEGG" id="lbq:CKQ53_17020"/>
<evidence type="ECO:0000313" key="1">
    <source>
        <dbReference type="EMBL" id="AXW88508.1"/>
    </source>
</evidence>